<dbReference type="InterPro" id="IPR050452">
    <property type="entry name" value="Metacaspase"/>
</dbReference>
<dbReference type="PANTHER" id="PTHR48104:SF30">
    <property type="entry name" value="METACASPASE-1"/>
    <property type="match status" value="1"/>
</dbReference>
<evidence type="ECO:0000313" key="2">
    <source>
        <dbReference type="EMBL" id="UFP95627.1"/>
    </source>
</evidence>
<dbReference type="RefSeq" id="WP_230842853.1">
    <property type="nucleotide sequence ID" value="NZ_CP063845.1"/>
</dbReference>
<feature type="domain" description="Peptidase C14 caspase" evidence="1">
    <location>
        <begin position="5"/>
        <end position="295"/>
    </location>
</feature>
<gene>
    <name evidence="2" type="ORF">ISF26_05120</name>
</gene>
<name>A0ABY3PPJ5_9CYAN</name>
<dbReference type="PANTHER" id="PTHR48104">
    <property type="entry name" value="METACASPASE-4"/>
    <property type="match status" value="1"/>
</dbReference>
<dbReference type="Gene3D" id="3.40.50.1460">
    <property type="match status" value="1"/>
</dbReference>
<keyword evidence="3" id="KW-1185">Reference proteome</keyword>
<proteinExistence type="predicted"/>
<evidence type="ECO:0000259" key="1">
    <source>
        <dbReference type="Pfam" id="PF00656"/>
    </source>
</evidence>
<dbReference type="Pfam" id="PF00656">
    <property type="entry name" value="Peptidase_C14"/>
    <property type="match status" value="1"/>
</dbReference>
<evidence type="ECO:0000313" key="3">
    <source>
        <dbReference type="Proteomes" id="UP001054846"/>
    </source>
</evidence>
<dbReference type="InterPro" id="IPR011600">
    <property type="entry name" value="Pept_C14_caspase"/>
</dbReference>
<dbReference type="Proteomes" id="UP001054846">
    <property type="component" value="Chromosome"/>
</dbReference>
<reference evidence="2 3" key="1">
    <citation type="journal article" date="2021" name="Genome Biol. Evol.">
        <title>Complete Genome Sequencing of a Novel Gloeobacter Species from a Waterfall Cave in Mexico.</title>
        <authorList>
            <person name="Saw J.H."/>
            <person name="Cardona T."/>
            <person name="Montejano G."/>
        </authorList>
    </citation>
    <scope>NUCLEOTIDE SEQUENCE [LARGE SCALE GENOMIC DNA]</scope>
    <source>
        <strain evidence="2">MG652769</strain>
    </source>
</reference>
<sequence>MADIKALVVAINDYPGTTNDLPSCLEDARKFIEVLKSPSYGLRTQQLRTLYDAEATIKNVTDGLDWLLSGVSRSANGKQDARRILYFSGHGFRTELEGILRECLCLYDGFFFDQQLSAKTQGLPPGVLTVILDSCHSGGMEKPFLLVVPTDETEERTRNKVWIPEDLSKEIAVELDQTASLPFKAFGGPVEPPLAASKAGSMRLMALEAIAQQKADAPRVNGLVLTACRADQTAAASTSRTQGMSAFTYGIVTALAKVGQSLPSYDRLSNARLLQAVAAELSTLNFQQTPQVKEPDTPRDLGSYTFITLQPMGSDVISPTQPTVPAAGSSSWLTSLWAMLRGTTGKSFAGEQTMVSSMSTWTITKSQLETNAVEEKFFGSVLRTAVRLAPVIANVVSQLNKDYQPDGSTQQQEKFLGALIGIGSSVIPYIPRIIRALRKDFEVDASPEADEKFLGAALRMAIHLAPTVSQIIEGLRKDYQPDGSGTPEGEEKFVGAVLQTALTISPTLSNLLERLRQDLRKDYEPAASEEDEQKFFGAVLRAGLQLAPAIAGMVQALGKDFQIGESEQTDEKFFGALLRVIRQVAPVVGEIVQELRKDYQIDKAVVDEEVEEKFFGSVLRAAVRLAPMIVNVVSQLNKDFQPDGTSQQQEKFLSALVAAVTTIAPAIPDIIQAFRKDFEADGTAAKLLSEQVSNGHGRKLPIPVSRASSHELPVGAGMG</sequence>
<dbReference type="EMBL" id="CP063845">
    <property type="protein sequence ID" value="UFP95627.1"/>
    <property type="molecule type" value="Genomic_DNA"/>
</dbReference>
<protein>
    <submittedName>
        <fullName evidence="2">Caspase family protein</fullName>
    </submittedName>
</protein>
<organism evidence="2 3">
    <name type="scientific">Gloeobacter morelensis MG652769</name>
    <dbReference type="NCBI Taxonomy" id="2781736"/>
    <lineage>
        <taxon>Bacteria</taxon>
        <taxon>Bacillati</taxon>
        <taxon>Cyanobacteriota</taxon>
        <taxon>Cyanophyceae</taxon>
        <taxon>Gloeobacterales</taxon>
        <taxon>Gloeobacteraceae</taxon>
        <taxon>Gloeobacter</taxon>
        <taxon>Gloeobacter morelensis</taxon>
    </lineage>
</organism>
<accession>A0ABY3PPJ5</accession>